<evidence type="ECO:0000256" key="4">
    <source>
        <dbReference type="ARBA" id="ARBA00022723"/>
    </source>
</evidence>
<dbReference type="RefSeq" id="WP_123177407.1">
    <property type="nucleotide sequence ID" value="NZ_QWDD01000001.1"/>
</dbReference>
<dbReference type="Pfam" id="PF01926">
    <property type="entry name" value="MMR_HSR1"/>
    <property type="match status" value="1"/>
</dbReference>
<comment type="function">
    <text evidence="10">Necessary for normal cell division and for the maintenance of normal septation.</text>
</comment>
<dbReference type="NCBIfam" id="TIGR03598">
    <property type="entry name" value="GTPase_YsxC"/>
    <property type="match status" value="1"/>
</dbReference>
<dbReference type="InterPro" id="IPR019987">
    <property type="entry name" value="GTP-bd_ribosome_bio_YsxC"/>
</dbReference>
<keyword evidence="4" id="KW-0479">Metal-binding</keyword>
<dbReference type="PROSITE" id="PS51706">
    <property type="entry name" value="G_ENGB"/>
    <property type="match status" value="1"/>
</dbReference>
<evidence type="ECO:0000259" key="11">
    <source>
        <dbReference type="PROSITE" id="PS51706"/>
    </source>
</evidence>
<dbReference type="SUPFAM" id="SSF52540">
    <property type="entry name" value="P-loop containing nucleoside triphosphate hydrolases"/>
    <property type="match status" value="1"/>
</dbReference>
<dbReference type="InterPro" id="IPR027417">
    <property type="entry name" value="P-loop_NTPase"/>
</dbReference>
<protein>
    <recommendedName>
        <fullName evidence="10">Probable GTP-binding protein EngB</fullName>
    </recommendedName>
</protein>
<dbReference type="Gene3D" id="3.40.50.300">
    <property type="entry name" value="P-loop containing nucleotide triphosphate hydrolases"/>
    <property type="match status" value="1"/>
</dbReference>
<dbReference type="PANTHER" id="PTHR11649:SF13">
    <property type="entry name" value="ENGB-TYPE G DOMAIN-CONTAINING PROTEIN"/>
    <property type="match status" value="1"/>
</dbReference>
<name>A0A3M9XTD6_9HYPH</name>
<dbReference type="InterPro" id="IPR006073">
    <property type="entry name" value="GTP-bd"/>
</dbReference>
<evidence type="ECO:0000256" key="6">
    <source>
        <dbReference type="ARBA" id="ARBA00022842"/>
    </source>
</evidence>
<comment type="cofactor">
    <cofactor evidence="1">
        <name>Mg(2+)</name>
        <dbReference type="ChEBI" id="CHEBI:18420"/>
    </cofactor>
</comment>
<evidence type="ECO:0000256" key="3">
    <source>
        <dbReference type="ARBA" id="ARBA00022618"/>
    </source>
</evidence>
<dbReference type="PANTHER" id="PTHR11649">
    <property type="entry name" value="MSS1/TRME-RELATED GTP-BINDING PROTEIN"/>
    <property type="match status" value="1"/>
</dbReference>
<keyword evidence="5 10" id="KW-0547">Nucleotide-binding</keyword>
<keyword evidence="13" id="KW-1185">Reference proteome</keyword>
<dbReference type="EMBL" id="QWDD01000001">
    <property type="protein sequence ID" value="RNJ51549.1"/>
    <property type="molecule type" value="Genomic_DNA"/>
</dbReference>
<evidence type="ECO:0000313" key="13">
    <source>
        <dbReference type="Proteomes" id="UP000268623"/>
    </source>
</evidence>
<evidence type="ECO:0000256" key="1">
    <source>
        <dbReference type="ARBA" id="ARBA00001946"/>
    </source>
</evidence>
<dbReference type="HAMAP" id="MF_00321">
    <property type="entry name" value="GTPase_EngB"/>
    <property type="match status" value="1"/>
</dbReference>
<dbReference type="AlphaFoldDB" id="A0A3M9XTD6"/>
<dbReference type="GO" id="GO:0005525">
    <property type="term" value="F:GTP binding"/>
    <property type="evidence" value="ECO:0007669"/>
    <property type="project" value="UniProtKB-UniRule"/>
</dbReference>
<organism evidence="12 13">
    <name type="scientific">Methylocystis hirsuta</name>
    <dbReference type="NCBI Taxonomy" id="369798"/>
    <lineage>
        <taxon>Bacteria</taxon>
        <taxon>Pseudomonadati</taxon>
        <taxon>Pseudomonadota</taxon>
        <taxon>Alphaproteobacteria</taxon>
        <taxon>Hyphomicrobiales</taxon>
        <taxon>Methylocystaceae</taxon>
        <taxon>Methylocystis</taxon>
    </lineage>
</organism>
<evidence type="ECO:0000256" key="5">
    <source>
        <dbReference type="ARBA" id="ARBA00022741"/>
    </source>
</evidence>
<gene>
    <name evidence="10" type="primary">engB</name>
    <name evidence="12" type="ORF">D1O30_05025</name>
</gene>
<keyword evidence="8 10" id="KW-0717">Septation</keyword>
<evidence type="ECO:0000256" key="8">
    <source>
        <dbReference type="ARBA" id="ARBA00023210"/>
    </source>
</evidence>
<evidence type="ECO:0000313" key="12">
    <source>
        <dbReference type="EMBL" id="RNJ51549.1"/>
    </source>
</evidence>
<comment type="caution">
    <text evidence="12">The sequence shown here is derived from an EMBL/GenBank/DDBJ whole genome shotgun (WGS) entry which is preliminary data.</text>
</comment>
<comment type="similarity">
    <text evidence="2 10">Belongs to the TRAFAC class TrmE-Era-EngA-EngB-Septin-like GTPase superfamily. EngB GTPase family.</text>
</comment>
<dbReference type="GO" id="GO:0046872">
    <property type="term" value="F:metal ion binding"/>
    <property type="evidence" value="ECO:0007669"/>
    <property type="project" value="UniProtKB-KW"/>
</dbReference>
<evidence type="ECO:0000256" key="7">
    <source>
        <dbReference type="ARBA" id="ARBA00023134"/>
    </source>
</evidence>
<sequence>MHEAVETDFAEQGRLLFAGPCDFIFASAKASDLPVIGPPEIAFAGRSNVGKSSLLNALTNRKTLARVSNTPGRTQQLNFFALGGAPGAERLRLVDMPGYGYAAVGKEKVANWSQLMRDYLKGRASLARVFVLVDGRRGVKPLDEEMFDLLDQSAVSYQVILTKHDELKIAERDEVLAATTKALEKRPAAFPEVIFTSAQSGEGIAELRAAIAKLMAERNA</sequence>
<dbReference type="GO" id="GO:0000917">
    <property type="term" value="P:division septum assembly"/>
    <property type="evidence" value="ECO:0007669"/>
    <property type="project" value="UniProtKB-KW"/>
</dbReference>
<dbReference type="GO" id="GO:0005829">
    <property type="term" value="C:cytosol"/>
    <property type="evidence" value="ECO:0007669"/>
    <property type="project" value="TreeGrafter"/>
</dbReference>
<dbReference type="OrthoDB" id="9804921at2"/>
<keyword evidence="3 10" id="KW-0132">Cell division</keyword>
<dbReference type="InterPro" id="IPR030393">
    <property type="entry name" value="G_ENGB_dom"/>
</dbReference>
<proteinExistence type="inferred from homology"/>
<evidence type="ECO:0000256" key="10">
    <source>
        <dbReference type="HAMAP-Rule" id="MF_00321"/>
    </source>
</evidence>
<dbReference type="Proteomes" id="UP000268623">
    <property type="component" value="Unassembled WGS sequence"/>
</dbReference>
<reference evidence="12 13" key="1">
    <citation type="submission" date="2018-08" db="EMBL/GenBank/DDBJ databases">
        <title>Genome sequence of Methylocystis hirsuta CSC1, a methanotroph able to accumulate PHAs.</title>
        <authorList>
            <person name="Bordel S."/>
            <person name="Rodriguez E."/>
            <person name="Gancedo J."/>
            <person name="Munoz R."/>
        </authorList>
    </citation>
    <scope>NUCLEOTIDE SEQUENCE [LARGE SCALE GENOMIC DNA]</scope>
    <source>
        <strain evidence="12 13">CSC1</strain>
    </source>
</reference>
<keyword evidence="7 10" id="KW-0342">GTP-binding</keyword>
<feature type="domain" description="EngB-type G" evidence="11">
    <location>
        <begin position="37"/>
        <end position="217"/>
    </location>
</feature>
<evidence type="ECO:0000256" key="9">
    <source>
        <dbReference type="ARBA" id="ARBA00023306"/>
    </source>
</evidence>
<dbReference type="CDD" id="cd01876">
    <property type="entry name" value="YihA_EngB"/>
    <property type="match status" value="1"/>
</dbReference>
<keyword evidence="9 10" id="KW-0131">Cell cycle</keyword>
<evidence type="ECO:0000256" key="2">
    <source>
        <dbReference type="ARBA" id="ARBA00009638"/>
    </source>
</evidence>
<keyword evidence="6" id="KW-0460">Magnesium</keyword>
<accession>A0A3M9XTD6</accession>